<evidence type="ECO:0000256" key="4">
    <source>
        <dbReference type="SAM" id="Phobius"/>
    </source>
</evidence>
<protein>
    <recommendedName>
        <fullName evidence="5">SH3 domain-containing protein</fullName>
    </recommendedName>
</protein>
<feature type="compositionally biased region" description="Polar residues" evidence="3">
    <location>
        <begin position="387"/>
        <end position="399"/>
    </location>
</feature>
<dbReference type="EMBL" id="KI925458">
    <property type="protein sequence ID" value="ETW81891.1"/>
    <property type="molecule type" value="Genomic_DNA"/>
</dbReference>
<feature type="domain" description="SH3" evidence="5">
    <location>
        <begin position="575"/>
        <end position="636"/>
    </location>
</feature>
<evidence type="ECO:0000256" key="2">
    <source>
        <dbReference type="PROSITE-ProRule" id="PRU00192"/>
    </source>
</evidence>
<dbReference type="SUPFAM" id="SSF50044">
    <property type="entry name" value="SH3-domain"/>
    <property type="match status" value="1"/>
</dbReference>
<keyword evidence="4" id="KW-0812">Transmembrane</keyword>
<feature type="compositionally biased region" description="Polar residues" evidence="3">
    <location>
        <begin position="543"/>
        <end position="565"/>
    </location>
</feature>
<feature type="region of interest" description="Disordered" evidence="3">
    <location>
        <begin position="384"/>
        <end position="404"/>
    </location>
</feature>
<feature type="region of interest" description="Disordered" evidence="3">
    <location>
        <begin position="542"/>
        <end position="565"/>
    </location>
</feature>
<dbReference type="HOGENOM" id="CLU_027659_0_0_1"/>
<feature type="compositionally biased region" description="Low complexity" evidence="3">
    <location>
        <begin position="161"/>
        <end position="217"/>
    </location>
</feature>
<evidence type="ECO:0000259" key="5">
    <source>
        <dbReference type="PROSITE" id="PS50002"/>
    </source>
</evidence>
<accession>W4KA00</accession>
<keyword evidence="1 2" id="KW-0728">SH3 domain</keyword>
<dbReference type="InterPro" id="IPR036028">
    <property type="entry name" value="SH3-like_dom_sf"/>
</dbReference>
<evidence type="ECO:0000313" key="6">
    <source>
        <dbReference type="EMBL" id="ETW81891.1"/>
    </source>
</evidence>
<dbReference type="KEGG" id="hir:HETIRDRAFT_459061"/>
<feature type="region of interest" description="Disordered" evidence="3">
    <location>
        <begin position="276"/>
        <end position="313"/>
    </location>
</feature>
<feature type="region of interest" description="Disordered" evidence="3">
    <location>
        <begin position="1"/>
        <end position="28"/>
    </location>
</feature>
<feature type="compositionally biased region" description="Gly residues" evidence="3">
    <location>
        <begin position="104"/>
        <end position="160"/>
    </location>
</feature>
<feature type="compositionally biased region" description="Low complexity" evidence="3">
    <location>
        <begin position="69"/>
        <end position="84"/>
    </location>
</feature>
<feature type="compositionally biased region" description="Low complexity" evidence="3">
    <location>
        <begin position="281"/>
        <end position="308"/>
    </location>
</feature>
<feature type="compositionally biased region" description="Polar residues" evidence="3">
    <location>
        <begin position="1"/>
        <end position="16"/>
    </location>
</feature>
<dbReference type="PROSITE" id="PS50002">
    <property type="entry name" value="SH3"/>
    <property type="match status" value="1"/>
</dbReference>
<evidence type="ECO:0000256" key="1">
    <source>
        <dbReference type="ARBA" id="ARBA00022443"/>
    </source>
</evidence>
<keyword evidence="4" id="KW-0472">Membrane</keyword>
<proteinExistence type="predicted"/>
<reference evidence="6 7" key="1">
    <citation type="journal article" date="2012" name="New Phytol.">
        <title>Insight into trade-off between wood decay and parasitism from the genome of a fungal forest pathogen.</title>
        <authorList>
            <person name="Olson A."/>
            <person name="Aerts A."/>
            <person name="Asiegbu F."/>
            <person name="Belbahri L."/>
            <person name="Bouzid O."/>
            <person name="Broberg A."/>
            <person name="Canback B."/>
            <person name="Coutinho P.M."/>
            <person name="Cullen D."/>
            <person name="Dalman K."/>
            <person name="Deflorio G."/>
            <person name="van Diepen L.T."/>
            <person name="Dunand C."/>
            <person name="Duplessis S."/>
            <person name="Durling M."/>
            <person name="Gonthier P."/>
            <person name="Grimwood J."/>
            <person name="Fossdal C.G."/>
            <person name="Hansson D."/>
            <person name="Henrissat B."/>
            <person name="Hietala A."/>
            <person name="Himmelstrand K."/>
            <person name="Hoffmeister D."/>
            <person name="Hogberg N."/>
            <person name="James T.Y."/>
            <person name="Karlsson M."/>
            <person name="Kohler A."/>
            <person name="Kues U."/>
            <person name="Lee Y.H."/>
            <person name="Lin Y.C."/>
            <person name="Lind M."/>
            <person name="Lindquist E."/>
            <person name="Lombard V."/>
            <person name="Lucas S."/>
            <person name="Lunden K."/>
            <person name="Morin E."/>
            <person name="Murat C."/>
            <person name="Park J."/>
            <person name="Raffaello T."/>
            <person name="Rouze P."/>
            <person name="Salamov A."/>
            <person name="Schmutz J."/>
            <person name="Solheim H."/>
            <person name="Stahlberg J."/>
            <person name="Velez H."/>
            <person name="de Vries R.P."/>
            <person name="Wiebenga A."/>
            <person name="Woodward S."/>
            <person name="Yakovlev I."/>
            <person name="Garbelotto M."/>
            <person name="Martin F."/>
            <person name="Grigoriev I.V."/>
            <person name="Stenlid J."/>
        </authorList>
    </citation>
    <scope>NUCLEOTIDE SEQUENCE [LARGE SCALE GENOMIC DNA]</scope>
    <source>
        <strain evidence="6 7">TC 32-1</strain>
    </source>
</reference>
<dbReference type="SMART" id="SM00326">
    <property type="entry name" value="SH3"/>
    <property type="match status" value="1"/>
</dbReference>
<evidence type="ECO:0000313" key="7">
    <source>
        <dbReference type="Proteomes" id="UP000030671"/>
    </source>
</evidence>
<feature type="compositionally biased region" description="Low complexity" evidence="3">
    <location>
        <begin position="93"/>
        <end position="103"/>
    </location>
</feature>
<dbReference type="AlphaFoldDB" id="W4KA00"/>
<dbReference type="eggNOG" id="ENOG502SVRI">
    <property type="taxonomic scope" value="Eukaryota"/>
</dbReference>
<dbReference type="RefSeq" id="XP_009546482.1">
    <property type="nucleotide sequence ID" value="XM_009548187.1"/>
</dbReference>
<evidence type="ECO:0000256" key="3">
    <source>
        <dbReference type="SAM" id="MobiDB-lite"/>
    </source>
</evidence>
<keyword evidence="4" id="KW-1133">Transmembrane helix</keyword>
<keyword evidence="7" id="KW-1185">Reference proteome</keyword>
<sequence length="655" mass="65065">MSSQQADVDTMHGSSLNRHHRRHGVASLQERDPSLLGLSISINLPSISIPIIDPLVTALIGDLFPTHTKTTAPATTTTASSSSGGNSGGSGSSSGSSGSSSGSGNSGGSGSSSGSGGDGGSSSGGGDSGGGGSSSGSGGSGNSGSSGSGDSGSPGSGSSNGGNSNNDSSSGSSPEHATTGVAASSSSIASGSVALPGGSATGSSAPSTTSITGSASPVSGTDASIASGNAEVGSANNGAIQTVTPQVENFAAAPAVSSPSPTVVGATQTAASSLGTAAAPSNLGNTGSNGSNGGSTSTNPSDPTTSNTAEAASSGSHLSASTLAGIIVGVLLLTVLVVFCLLRRRSKARRAQRRSQWFADRQPVESTRAATRISARSSFGTPFEQRFSFNSPPDSTVPGSPSAAPLVAGSERVFSPMAQYAPVAVMVSPTYTTSTRDMDGHHRASVFTVASTMSSSSTNSGDDPESQYLSIPAPAVIAPNQTNLIGVEIPTTPMSVRPFSPSESFAFPKPPGLLRQSLQDMQDPFGDNSSYNISRVSIAATAPRSSHPPSISSAQNPFADSASVDTGPSPISDIVPGIPHKIFRPFAPTLVDELAVEVGEEVLVLQAFDDGWAQVRKGERGPKGLVPLDCFREHGENIPAFLASKRVSSFFVEAL</sequence>
<dbReference type="GeneID" id="20676968"/>
<dbReference type="InterPro" id="IPR001452">
    <property type="entry name" value="SH3_domain"/>
</dbReference>
<dbReference type="Gene3D" id="2.30.30.40">
    <property type="entry name" value="SH3 Domains"/>
    <property type="match status" value="1"/>
</dbReference>
<dbReference type="OrthoDB" id="5340910at2759"/>
<dbReference type="Proteomes" id="UP000030671">
    <property type="component" value="Unassembled WGS sequence"/>
</dbReference>
<gene>
    <name evidence="6" type="ORF">HETIRDRAFT_459061</name>
</gene>
<organism evidence="6 7">
    <name type="scientific">Heterobasidion irregulare (strain TC 32-1)</name>
    <dbReference type="NCBI Taxonomy" id="747525"/>
    <lineage>
        <taxon>Eukaryota</taxon>
        <taxon>Fungi</taxon>
        <taxon>Dikarya</taxon>
        <taxon>Basidiomycota</taxon>
        <taxon>Agaricomycotina</taxon>
        <taxon>Agaricomycetes</taxon>
        <taxon>Russulales</taxon>
        <taxon>Bondarzewiaceae</taxon>
        <taxon>Heterobasidion</taxon>
        <taxon>Heterobasidion annosum species complex</taxon>
    </lineage>
</organism>
<dbReference type="InParanoid" id="W4KA00"/>
<feature type="transmembrane region" description="Helical" evidence="4">
    <location>
        <begin position="323"/>
        <end position="342"/>
    </location>
</feature>
<name>W4KA00_HETIT</name>
<feature type="region of interest" description="Disordered" evidence="3">
    <location>
        <begin position="69"/>
        <end position="225"/>
    </location>
</feature>